<comment type="caution">
    <text evidence="2">The sequence shown here is derived from an EMBL/GenBank/DDBJ whole genome shotgun (WGS) entry which is preliminary data.</text>
</comment>
<accession>A0A5C6MC64</accession>
<gene>
    <name evidence="2" type="ORF">E3A20_06710</name>
</gene>
<dbReference type="SUPFAM" id="SSF51735">
    <property type="entry name" value="NAD(P)-binding Rossmann-fold domains"/>
    <property type="match status" value="1"/>
</dbReference>
<dbReference type="InterPro" id="IPR051783">
    <property type="entry name" value="NAD(P)-dependent_oxidoreduct"/>
</dbReference>
<dbReference type="PANTHER" id="PTHR48079:SF6">
    <property type="entry name" value="NAD(P)-BINDING DOMAIN-CONTAINING PROTEIN-RELATED"/>
    <property type="match status" value="1"/>
</dbReference>
<evidence type="ECO:0000313" key="3">
    <source>
        <dbReference type="Proteomes" id="UP000321083"/>
    </source>
</evidence>
<dbReference type="EMBL" id="SRHE01000090">
    <property type="protein sequence ID" value="TWW10441.1"/>
    <property type="molecule type" value="Genomic_DNA"/>
</dbReference>
<evidence type="ECO:0000259" key="1">
    <source>
        <dbReference type="Pfam" id="PF01073"/>
    </source>
</evidence>
<dbReference type="GO" id="GO:0005737">
    <property type="term" value="C:cytoplasm"/>
    <property type="evidence" value="ECO:0007669"/>
    <property type="project" value="TreeGrafter"/>
</dbReference>
<reference evidence="2 3" key="1">
    <citation type="submission" date="2019-08" db="EMBL/GenBank/DDBJ databases">
        <title>100 year-old enigma solved: identification of Planctomyces bekefii, the type genus and species of the phylum Planctomycetes.</title>
        <authorList>
            <person name="Svetlana D.N."/>
            <person name="Overmann J."/>
        </authorList>
    </citation>
    <scope>NUCLEOTIDE SEQUENCE [LARGE SCALE GENOMIC DNA]</scope>
    <source>
        <strain evidence="2">Phe10_nw2017</strain>
    </source>
</reference>
<protein>
    <recommendedName>
        <fullName evidence="1">3-beta hydroxysteroid dehydrogenase/isomerase domain-containing protein</fullName>
    </recommendedName>
</protein>
<dbReference type="InterPro" id="IPR002225">
    <property type="entry name" value="3Beta_OHSteriod_DH/Estase"/>
</dbReference>
<evidence type="ECO:0000313" key="2">
    <source>
        <dbReference type="EMBL" id="TWW10441.1"/>
    </source>
</evidence>
<reference evidence="2 3" key="2">
    <citation type="submission" date="2019-08" db="EMBL/GenBank/DDBJ databases">
        <authorList>
            <person name="Henke P."/>
        </authorList>
    </citation>
    <scope>NUCLEOTIDE SEQUENCE [LARGE SCALE GENOMIC DNA]</scope>
    <source>
        <strain evidence="2">Phe10_nw2017</strain>
    </source>
</reference>
<dbReference type="GO" id="GO:0004029">
    <property type="term" value="F:aldehyde dehydrogenase (NAD+) activity"/>
    <property type="evidence" value="ECO:0007669"/>
    <property type="project" value="TreeGrafter"/>
</dbReference>
<name>A0A5C6MC64_9PLAN</name>
<sequence length="302" mass="33139">MPMGEAVKKAFVTGGSGFLGRNLIGYLGRQNIEVLALVRSIDARQVVERAGAKAIEGDLFSEDVMARAMADCDVVFHCAALADDWGKRQTFYRINVEGTESVLRAARKAKVSVLVHVSTEAVLCGERRIVGATEDQPLARHPSGLYPWSKGLAEKAVRAAATDDFRTVVVRPRFIWGRDDTTVLPKIMEAVQKGMLKWIGGGNYLTSTCHVDNVCEGCLCAAEKGRSGEVYFLTDGAPVNFREFISQLLVAKKLTPPKSLHSLLAHHDFGAYFRRDLVFAANLRVASHHRDGGQVDRTRSHS</sequence>
<dbReference type="Gene3D" id="3.40.50.720">
    <property type="entry name" value="NAD(P)-binding Rossmann-like Domain"/>
    <property type="match status" value="1"/>
</dbReference>
<dbReference type="Pfam" id="PF01073">
    <property type="entry name" value="3Beta_HSD"/>
    <property type="match status" value="1"/>
</dbReference>
<dbReference type="InterPro" id="IPR036291">
    <property type="entry name" value="NAD(P)-bd_dom_sf"/>
</dbReference>
<dbReference type="Proteomes" id="UP000321083">
    <property type="component" value="Unassembled WGS sequence"/>
</dbReference>
<feature type="domain" description="3-beta hydroxysteroid dehydrogenase/isomerase" evidence="1">
    <location>
        <begin position="12"/>
        <end position="255"/>
    </location>
</feature>
<keyword evidence="3" id="KW-1185">Reference proteome</keyword>
<dbReference type="PANTHER" id="PTHR48079">
    <property type="entry name" value="PROTEIN YEEZ"/>
    <property type="match status" value="1"/>
</dbReference>
<dbReference type="GO" id="GO:0016616">
    <property type="term" value="F:oxidoreductase activity, acting on the CH-OH group of donors, NAD or NADP as acceptor"/>
    <property type="evidence" value="ECO:0007669"/>
    <property type="project" value="InterPro"/>
</dbReference>
<organism evidence="2 3">
    <name type="scientific">Planctomyces bekefii</name>
    <dbReference type="NCBI Taxonomy" id="1653850"/>
    <lineage>
        <taxon>Bacteria</taxon>
        <taxon>Pseudomonadati</taxon>
        <taxon>Planctomycetota</taxon>
        <taxon>Planctomycetia</taxon>
        <taxon>Planctomycetales</taxon>
        <taxon>Planctomycetaceae</taxon>
        <taxon>Planctomyces</taxon>
    </lineage>
</organism>
<dbReference type="AlphaFoldDB" id="A0A5C6MC64"/>
<dbReference type="GO" id="GO:0006694">
    <property type="term" value="P:steroid biosynthetic process"/>
    <property type="evidence" value="ECO:0007669"/>
    <property type="project" value="InterPro"/>
</dbReference>
<proteinExistence type="predicted"/>